<comment type="caution">
    <text evidence="1">The sequence shown here is derived from an EMBL/GenBank/DDBJ whole genome shotgun (WGS) entry which is preliminary data.</text>
</comment>
<dbReference type="EMBL" id="JAGMUX010000027">
    <property type="protein sequence ID" value="KAH7222675.1"/>
    <property type="molecule type" value="Genomic_DNA"/>
</dbReference>
<dbReference type="Proteomes" id="UP000720189">
    <property type="component" value="Unassembled WGS sequence"/>
</dbReference>
<keyword evidence="2" id="KW-1185">Reference proteome</keyword>
<organism evidence="1 2">
    <name type="scientific">Fusarium redolens</name>
    <dbReference type="NCBI Taxonomy" id="48865"/>
    <lineage>
        <taxon>Eukaryota</taxon>
        <taxon>Fungi</taxon>
        <taxon>Dikarya</taxon>
        <taxon>Ascomycota</taxon>
        <taxon>Pezizomycotina</taxon>
        <taxon>Sordariomycetes</taxon>
        <taxon>Hypocreomycetidae</taxon>
        <taxon>Hypocreales</taxon>
        <taxon>Nectriaceae</taxon>
        <taxon>Fusarium</taxon>
        <taxon>Fusarium redolens species complex</taxon>
    </lineage>
</organism>
<dbReference type="AlphaFoldDB" id="A0A9P9G0D3"/>
<evidence type="ECO:0000313" key="2">
    <source>
        <dbReference type="Proteomes" id="UP000720189"/>
    </source>
</evidence>
<dbReference type="OrthoDB" id="4316405at2759"/>
<gene>
    <name evidence="1" type="ORF">BKA55DRAFT_697446</name>
</gene>
<name>A0A9P9G0D3_FUSRE</name>
<protein>
    <submittedName>
        <fullName evidence="1">Uncharacterized protein</fullName>
    </submittedName>
</protein>
<reference evidence="1" key="1">
    <citation type="journal article" date="2021" name="Nat. Commun.">
        <title>Genetic determinants of endophytism in the Arabidopsis root mycobiome.</title>
        <authorList>
            <person name="Mesny F."/>
            <person name="Miyauchi S."/>
            <person name="Thiergart T."/>
            <person name="Pickel B."/>
            <person name="Atanasova L."/>
            <person name="Karlsson M."/>
            <person name="Huettel B."/>
            <person name="Barry K.W."/>
            <person name="Haridas S."/>
            <person name="Chen C."/>
            <person name="Bauer D."/>
            <person name="Andreopoulos W."/>
            <person name="Pangilinan J."/>
            <person name="LaButti K."/>
            <person name="Riley R."/>
            <person name="Lipzen A."/>
            <person name="Clum A."/>
            <person name="Drula E."/>
            <person name="Henrissat B."/>
            <person name="Kohler A."/>
            <person name="Grigoriev I.V."/>
            <person name="Martin F.M."/>
            <person name="Hacquard S."/>
        </authorList>
    </citation>
    <scope>NUCLEOTIDE SEQUENCE</scope>
    <source>
        <strain evidence="1">MPI-CAGE-AT-0023</strain>
    </source>
</reference>
<dbReference type="RefSeq" id="XP_046042298.1">
    <property type="nucleotide sequence ID" value="XM_046200380.1"/>
</dbReference>
<accession>A0A9P9G0D3</accession>
<dbReference type="GeneID" id="70230334"/>
<proteinExistence type="predicted"/>
<sequence>MRKHKLSSEIMALRRQEADEWLLTQLTREVDPAGTPDDKKAYGLGLDRKELVIKKVKSSVPGASTWERVDLVQTLLDHPDPAAFEKKLSNAGIKDGIQGLVK</sequence>
<evidence type="ECO:0000313" key="1">
    <source>
        <dbReference type="EMBL" id="KAH7222675.1"/>
    </source>
</evidence>